<dbReference type="InterPro" id="IPR013320">
    <property type="entry name" value="ConA-like_dom_sf"/>
</dbReference>
<comment type="caution">
    <text evidence="6">The sequence shown here is derived from an EMBL/GenBank/DDBJ whole genome shotgun (WGS) entry which is preliminary data.</text>
</comment>
<dbReference type="EMBL" id="BAAATL010000020">
    <property type="protein sequence ID" value="GAA2490724.1"/>
    <property type="molecule type" value="Genomic_DNA"/>
</dbReference>
<dbReference type="InterPro" id="IPR042837">
    <property type="entry name" value="PTX3"/>
</dbReference>
<keyword evidence="2" id="KW-1015">Disulfide bond</keyword>
<dbReference type="SUPFAM" id="SSF49899">
    <property type="entry name" value="Concanavalin A-like lectins/glucanases"/>
    <property type="match status" value="3"/>
</dbReference>
<keyword evidence="1 4" id="KW-0732">Signal</keyword>
<evidence type="ECO:0000256" key="3">
    <source>
        <dbReference type="SAM" id="MobiDB-lite"/>
    </source>
</evidence>
<dbReference type="RefSeq" id="WP_346077168.1">
    <property type="nucleotide sequence ID" value="NZ_BAAATL010000020.1"/>
</dbReference>
<dbReference type="Gene3D" id="2.60.120.200">
    <property type="match status" value="3"/>
</dbReference>
<evidence type="ECO:0000259" key="5">
    <source>
        <dbReference type="SMART" id="SM00560"/>
    </source>
</evidence>
<gene>
    <name evidence="6" type="ORF">GCM10010422_41550</name>
</gene>
<dbReference type="NCBIfam" id="NF033679">
    <property type="entry name" value="DNRLRE_dom"/>
    <property type="match status" value="1"/>
</dbReference>
<dbReference type="SMART" id="SM00560">
    <property type="entry name" value="LamGL"/>
    <property type="match status" value="3"/>
</dbReference>
<feature type="compositionally biased region" description="Low complexity" evidence="3">
    <location>
        <begin position="44"/>
        <end position="61"/>
    </location>
</feature>
<feature type="domain" description="LamG-like jellyroll fold" evidence="5">
    <location>
        <begin position="1032"/>
        <end position="1175"/>
    </location>
</feature>
<dbReference type="PANTHER" id="PTHR46943:SF1">
    <property type="entry name" value="PENTRAXIN-RELATED PROTEIN PTX3"/>
    <property type="match status" value="1"/>
</dbReference>
<sequence length="1441" mass="152801">MRTRARIRAVAGISGVTLTSALAVGLLPGAAVAADQEPVSAQVAPKASAPRSASANPGSGPLTEDEARAQARRTGHSVEATALRGESREVFVTPEGDLEAREYLRPVHVRIDGEWRDVNTALARTPRGMIAPKAAAIGLEFSGGGKNAPLVRMNKAGRELRLSWPDPLPVPELVGATATYRNVLPDVDLRMGAQEDGFTQLLVVNSAEAASSPALATLRLGLAADGMHVQKTTGGGLAALDEGAQNAIFQAPKPMMWDSGAGPDSAAAKTSVAPSLRAATKPGPDGNGPESGSERGPAESAKFALVAVDVPEGEGQLVLKPDQDVLKGEGTRYPVFIDPQWYSPRASSWTMASKYWASSPQWKFNGKSDAGLGYCGWDYCAPYDTKRLFYQVPTSTYAGRTILSAEFVVRNTWSASCSGREVQLWRTKGISSSTTWNSQNASGFWIKKLATDSFAYGFTGCAAKDAEFDVKSAVQEAANGKWSSMTFGLRAGSESDKYGWKRFSDKAYLRVKYNRPPPQVKMSQLTMEYGGTCKAPGSQPRVRTLGRIYANNVSDPDGDNVAVEFGASWDSGDGKGAIQRWKPTRTSYKKSGSSFSIALPTSIPKNKQVSWYVRTYDGAQYSPWSYGGDPTGCYFLYDTSIPKAPVISSGEYPASDPENPDDPWYDGVGQYGAFSLGSSSTDVVRFRYGFNTDPSASQQIATSGGAAKTVRLLPAKPGLNFVTAQAFDQAGNGSEIRTYQFRVKAGQPERAVWQLDEPSGATTAVGTTPSRSVRLRGGAALGAEGRTGTGLHFDGSSGYAESDLTVVDTSDSFSVAAWARLDSMPKAAAIIAAQPGNASPGFELYYSQGYDRWVFNQYTSDSSGSSIARAMAPTSGDAKAGEWTHLVGVYDGKAKQLRLYVNGKLAGSTPYTTAWEARRGLQVGAGSYNGVPGAFFPGTVDDLRIYDRAVDAAEVTRLQQGQDLTGGRAARAVFSLDEAAGATEATGAAEAQPLTLTGGATSGASGVAGNALALNGTSGYAVTDRPVLDTDRSYAVSAWAKLPAGTTTGNRTVVSQSGTYYGAFYLSYEAAANTWSLRTSLADVMAGNITEQRIAAKQPARPGEWTHLVAVHDATAQQIRLYVNGQLQGTDAAPEAWESDGSLQVGRAVWKGEYGDYFSGSIDDVRLFDRPIADDEVRQIFQQRPLVKSRWTFEETTGTSPVSTRNAVSEGPALTLNAGAEKSDVAFIDSGSLSLDGVRGYASATSVPVDTGTSYTVTAWAQAAALPKSGVSLMSAEGSAESAFTVRFVPDSANPDGLGHWELTVPDKDGSDATVVRVSNSEFSDVRDWNHLAIVYDGFAKQARLYVNGMLQVVSCSDPDGDGSADETACTDQVSWSDNTLAFKATKSLQIGRAKTGGAWGEYFPGLVDDVWIFQGALSDEQVAKLASTWFDLPTEVPGTA</sequence>
<feature type="domain" description="LamG-like jellyroll fold" evidence="5">
    <location>
        <begin position="811"/>
        <end position="953"/>
    </location>
</feature>
<evidence type="ECO:0000256" key="2">
    <source>
        <dbReference type="ARBA" id="ARBA00023157"/>
    </source>
</evidence>
<reference evidence="7" key="1">
    <citation type="journal article" date="2019" name="Int. J. Syst. Evol. Microbiol.">
        <title>The Global Catalogue of Microorganisms (GCM) 10K type strain sequencing project: providing services to taxonomists for standard genome sequencing and annotation.</title>
        <authorList>
            <consortium name="The Broad Institute Genomics Platform"/>
            <consortium name="The Broad Institute Genome Sequencing Center for Infectious Disease"/>
            <person name="Wu L."/>
            <person name="Ma J."/>
        </authorList>
    </citation>
    <scope>NUCLEOTIDE SEQUENCE [LARGE SCALE GENOMIC DNA]</scope>
    <source>
        <strain evidence="7">JCM 6923</strain>
    </source>
</reference>
<name>A0ABP5Z911_9ACTN</name>
<dbReference type="InterPro" id="IPR006558">
    <property type="entry name" value="LamG-like"/>
</dbReference>
<feature type="chain" id="PRO_5046610974" evidence="4">
    <location>
        <begin position="34"/>
        <end position="1441"/>
    </location>
</feature>
<feature type="signal peptide" evidence="4">
    <location>
        <begin position="1"/>
        <end position="33"/>
    </location>
</feature>
<evidence type="ECO:0000256" key="1">
    <source>
        <dbReference type="ARBA" id="ARBA00022729"/>
    </source>
</evidence>
<dbReference type="Pfam" id="PF13385">
    <property type="entry name" value="Laminin_G_3"/>
    <property type="match status" value="3"/>
</dbReference>
<dbReference type="PANTHER" id="PTHR46943">
    <property type="entry name" value="PENTRAXIN-RELATED PROTEIN PTX3"/>
    <property type="match status" value="1"/>
</dbReference>
<evidence type="ECO:0000313" key="6">
    <source>
        <dbReference type="EMBL" id="GAA2490724.1"/>
    </source>
</evidence>
<feature type="region of interest" description="Disordered" evidence="3">
    <location>
        <begin position="254"/>
        <end position="299"/>
    </location>
</feature>
<protein>
    <submittedName>
        <fullName evidence="6">LamG domain-containing protein</fullName>
    </submittedName>
</protein>
<evidence type="ECO:0000313" key="7">
    <source>
        <dbReference type="Proteomes" id="UP001501721"/>
    </source>
</evidence>
<proteinExistence type="predicted"/>
<dbReference type="Proteomes" id="UP001501721">
    <property type="component" value="Unassembled WGS sequence"/>
</dbReference>
<feature type="region of interest" description="Disordered" evidence="3">
    <location>
        <begin position="42"/>
        <end position="77"/>
    </location>
</feature>
<evidence type="ECO:0000256" key="4">
    <source>
        <dbReference type="SAM" id="SignalP"/>
    </source>
</evidence>
<organism evidence="6 7">
    <name type="scientific">Streptomyces graminearus</name>
    <dbReference type="NCBI Taxonomy" id="284030"/>
    <lineage>
        <taxon>Bacteria</taxon>
        <taxon>Bacillati</taxon>
        <taxon>Actinomycetota</taxon>
        <taxon>Actinomycetes</taxon>
        <taxon>Kitasatosporales</taxon>
        <taxon>Streptomycetaceae</taxon>
        <taxon>Streptomyces</taxon>
    </lineage>
</organism>
<accession>A0ABP5Z911</accession>
<keyword evidence="7" id="KW-1185">Reference proteome</keyword>
<feature type="domain" description="LamG-like jellyroll fold" evidence="5">
    <location>
        <begin position="1253"/>
        <end position="1421"/>
    </location>
</feature>